<keyword evidence="9" id="KW-0804">Transcription</keyword>
<evidence type="ECO:0000256" key="5">
    <source>
        <dbReference type="ARBA" id="ARBA00022771"/>
    </source>
</evidence>
<evidence type="ECO:0000256" key="4">
    <source>
        <dbReference type="ARBA" id="ARBA00022737"/>
    </source>
</evidence>
<keyword evidence="5 11" id="KW-0863">Zinc-finger</keyword>
<dbReference type="PANTHER" id="PTHR24379:SF121">
    <property type="entry name" value="C2H2-TYPE DOMAIN-CONTAINING PROTEIN"/>
    <property type="match status" value="1"/>
</dbReference>
<protein>
    <recommendedName>
        <fullName evidence="13">C2H2-type domain-containing protein</fullName>
    </recommendedName>
</protein>
<evidence type="ECO:0000259" key="13">
    <source>
        <dbReference type="PROSITE" id="PS50157"/>
    </source>
</evidence>
<comment type="similarity">
    <text evidence="2">Belongs to the krueppel C2H2-type zinc-finger protein family.</text>
</comment>
<feature type="domain" description="C2H2-type" evidence="13">
    <location>
        <begin position="399"/>
        <end position="426"/>
    </location>
</feature>
<sequence length="624" mass="72025">MEDGCLATGEELIRKIKEKYHRTKLKHDKIKRKYDAIQLAYDDVKKELDIVKEELQKHVQGFNKSAKRILAIKIECQDDEPCANVIKVDEKSLKHENDGPYSSDDFIITVNENHLVEDCEENEQVFKQDLHVTPRKTWTSKVDKSGSDSSKNSFHNNDGSIIHNVDLTPIQCYYNDGKKGIKSIKNNFLSAEHWTKGIFQPQTADFHPTGALNDVNFELAAVKNEPVSNECYTAKSLIGTKSFKNKTPNSVTSKQKQPRIRRCDKSYRCEICGNIYAGTYNYNRHKLIHTGEKPFKCYLCDKSFARKDKFTLHLRKHEERGMYNIEYSVDGSGTDQNLEGTHGGIKLEADESGFSLYRDVDGIEAYNLLKQAGLDPNDMRNGQTKPGVKNGKRKDNTKIECNICSKIIRGAENMAKHQRKHAAKKPKECNVCGKVFLKTYSFNRHKKVHSGEKPFICSLCGQGFSRNDKLLAHIRKHKWRPPGEECHKCDICGLFFAQLSHVTQHKQVHAKDMRLFCDICGQSFYLQAHLDAHKETEHIFKKKRHFKARAPHSKSSFKRRMGPSFKKLFKCIECGKAFSLRYQLTRHKRIHTNHKPHKCRQCGKEFIEKLVLIKHKRMHSKECL</sequence>
<dbReference type="PROSITE" id="PS50157">
    <property type="entry name" value="ZINC_FINGER_C2H2_2"/>
    <property type="match status" value="9"/>
</dbReference>
<reference evidence="14 15" key="1">
    <citation type="submission" date="2024-04" db="EMBL/GenBank/DDBJ databases">
        <authorList>
            <consortium name="Genoscope - CEA"/>
            <person name="William W."/>
        </authorList>
    </citation>
    <scope>NUCLEOTIDE SEQUENCE [LARGE SCALE GENOMIC DNA]</scope>
</reference>
<evidence type="ECO:0000256" key="10">
    <source>
        <dbReference type="ARBA" id="ARBA00023242"/>
    </source>
</evidence>
<keyword evidence="4" id="KW-0677">Repeat</keyword>
<gene>
    <name evidence="14" type="ORF">GSLYS_00011933001</name>
</gene>
<evidence type="ECO:0000256" key="2">
    <source>
        <dbReference type="ARBA" id="ARBA00006991"/>
    </source>
</evidence>
<dbReference type="FunFam" id="3.30.160.60:FF:000446">
    <property type="entry name" value="Zinc finger protein"/>
    <property type="match status" value="1"/>
</dbReference>
<keyword evidence="12" id="KW-0175">Coiled coil</keyword>
<dbReference type="FunFam" id="3.30.160.60:FF:001480">
    <property type="entry name" value="Si:cabz01071911.3"/>
    <property type="match status" value="1"/>
</dbReference>
<evidence type="ECO:0000256" key="12">
    <source>
        <dbReference type="SAM" id="Coils"/>
    </source>
</evidence>
<dbReference type="FunFam" id="3.30.160.60:FF:000698">
    <property type="entry name" value="Zinc finger with KRAB and SCAN domains 7"/>
    <property type="match status" value="1"/>
</dbReference>
<evidence type="ECO:0000256" key="6">
    <source>
        <dbReference type="ARBA" id="ARBA00022833"/>
    </source>
</evidence>
<dbReference type="Pfam" id="PF00096">
    <property type="entry name" value="zf-C2H2"/>
    <property type="match status" value="3"/>
</dbReference>
<keyword evidence="10" id="KW-0539">Nucleus</keyword>
<comment type="subcellular location">
    <subcellularLocation>
        <location evidence="1">Nucleus</location>
    </subcellularLocation>
</comment>
<dbReference type="PROSITE" id="PS00028">
    <property type="entry name" value="ZINC_FINGER_C2H2_1"/>
    <property type="match status" value="9"/>
</dbReference>
<keyword evidence="15" id="KW-1185">Reference proteome</keyword>
<dbReference type="InterPro" id="IPR013087">
    <property type="entry name" value="Znf_C2H2_type"/>
</dbReference>
<dbReference type="AlphaFoldDB" id="A0AAV2HWT5"/>
<comment type="caution">
    <text evidence="14">The sequence shown here is derived from an EMBL/GenBank/DDBJ whole genome shotgun (WGS) entry which is preliminary data.</text>
</comment>
<evidence type="ECO:0000313" key="14">
    <source>
        <dbReference type="EMBL" id="CAL1538112.1"/>
    </source>
</evidence>
<dbReference type="Proteomes" id="UP001497497">
    <property type="component" value="Unassembled WGS sequence"/>
</dbReference>
<dbReference type="Gene3D" id="3.30.160.60">
    <property type="entry name" value="Classic Zinc Finger"/>
    <property type="match status" value="7"/>
</dbReference>
<feature type="domain" description="C2H2-type" evidence="13">
    <location>
        <begin position="515"/>
        <end position="543"/>
    </location>
</feature>
<dbReference type="EMBL" id="CAXITT010000285">
    <property type="protein sequence ID" value="CAL1538112.1"/>
    <property type="molecule type" value="Genomic_DNA"/>
</dbReference>
<proteinExistence type="inferred from homology"/>
<dbReference type="FunFam" id="3.30.160.60:FF:001156">
    <property type="entry name" value="Zinc finger protein 407"/>
    <property type="match status" value="1"/>
</dbReference>
<keyword evidence="8" id="KW-0238">DNA-binding</keyword>
<evidence type="ECO:0000256" key="7">
    <source>
        <dbReference type="ARBA" id="ARBA00023015"/>
    </source>
</evidence>
<keyword evidence="3" id="KW-0479">Metal-binding</keyword>
<feature type="domain" description="C2H2-type" evidence="13">
    <location>
        <begin position="295"/>
        <end position="322"/>
    </location>
</feature>
<dbReference type="GO" id="GO:0008270">
    <property type="term" value="F:zinc ion binding"/>
    <property type="evidence" value="ECO:0007669"/>
    <property type="project" value="UniProtKB-KW"/>
</dbReference>
<organism evidence="14 15">
    <name type="scientific">Lymnaea stagnalis</name>
    <name type="common">Great pond snail</name>
    <name type="synonym">Helix stagnalis</name>
    <dbReference type="NCBI Taxonomy" id="6523"/>
    <lineage>
        <taxon>Eukaryota</taxon>
        <taxon>Metazoa</taxon>
        <taxon>Spiralia</taxon>
        <taxon>Lophotrochozoa</taxon>
        <taxon>Mollusca</taxon>
        <taxon>Gastropoda</taxon>
        <taxon>Heterobranchia</taxon>
        <taxon>Euthyneura</taxon>
        <taxon>Panpulmonata</taxon>
        <taxon>Hygrophila</taxon>
        <taxon>Lymnaeoidea</taxon>
        <taxon>Lymnaeidae</taxon>
        <taxon>Lymnaea</taxon>
    </lineage>
</organism>
<evidence type="ECO:0000256" key="1">
    <source>
        <dbReference type="ARBA" id="ARBA00004123"/>
    </source>
</evidence>
<evidence type="ECO:0000256" key="3">
    <source>
        <dbReference type="ARBA" id="ARBA00022723"/>
    </source>
</evidence>
<dbReference type="FunFam" id="3.30.160.60:FF:002343">
    <property type="entry name" value="Zinc finger protein 33A"/>
    <property type="match status" value="1"/>
</dbReference>
<evidence type="ECO:0000256" key="9">
    <source>
        <dbReference type="ARBA" id="ARBA00023163"/>
    </source>
</evidence>
<dbReference type="GO" id="GO:0005634">
    <property type="term" value="C:nucleus"/>
    <property type="evidence" value="ECO:0007669"/>
    <property type="project" value="UniProtKB-SubCell"/>
</dbReference>
<keyword evidence="6" id="KW-0862">Zinc</keyword>
<keyword evidence="7" id="KW-0805">Transcription regulation</keyword>
<dbReference type="SUPFAM" id="SSF57667">
    <property type="entry name" value="beta-beta-alpha zinc fingers"/>
    <property type="match status" value="5"/>
</dbReference>
<feature type="coiled-coil region" evidence="12">
    <location>
        <begin position="13"/>
        <end position="54"/>
    </location>
</feature>
<feature type="domain" description="C2H2-type" evidence="13">
    <location>
        <begin position="267"/>
        <end position="294"/>
    </location>
</feature>
<dbReference type="GO" id="GO:0003677">
    <property type="term" value="F:DNA binding"/>
    <property type="evidence" value="ECO:0007669"/>
    <property type="project" value="UniProtKB-KW"/>
</dbReference>
<accession>A0AAV2HWT5</accession>
<feature type="domain" description="C2H2-type" evidence="13">
    <location>
        <begin position="569"/>
        <end position="596"/>
    </location>
</feature>
<evidence type="ECO:0000256" key="11">
    <source>
        <dbReference type="PROSITE-ProRule" id="PRU00042"/>
    </source>
</evidence>
<evidence type="ECO:0000313" key="15">
    <source>
        <dbReference type="Proteomes" id="UP001497497"/>
    </source>
</evidence>
<dbReference type="InterPro" id="IPR036236">
    <property type="entry name" value="Znf_C2H2_sf"/>
</dbReference>
<dbReference type="SMART" id="SM00355">
    <property type="entry name" value="ZnF_C2H2"/>
    <property type="match status" value="9"/>
</dbReference>
<feature type="domain" description="C2H2-type" evidence="13">
    <location>
        <begin position="597"/>
        <end position="622"/>
    </location>
</feature>
<feature type="domain" description="C2H2-type" evidence="13">
    <location>
        <begin position="455"/>
        <end position="482"/>
    </location>
</feature>
<dbReference type="PANTHER" id="PTHR24379">
    <property type="entry name" value="KRAB AND ZINC FINGER DOMAIN-CONTAINING"/>
    <property type="match status" value="1"/>
</dbReference>
<evidence type="ECO:0000256" key="8">
    <source>
        <dbReference type="ARBA" id="ARBA00023125"/>
    </source>
</evidence>
<name>A0AAV2HWT5_LYMST</name>
<feature type="domain" description="C2H2-type" evidence="13">
    <location>
        <begin position="487"/>
        <end position="514"/>
    </location>
</feature>
<feature type="domain" description="C2H2-type" evidence="13">
    <location>
        <begin position="427"/>
        <end position="454"/>
    </location>
</feature>